<evidence type="ECO:0000256" key="1">
    <source>
        <dbReference type="SAM" id="MobiDB-lite"/>
    </source>
</evidence>
<reference evidence="4" key="1">
    <citation type="submission" date="2025-08" db="UniProtKB">
        <authorList>
            <consortium name="RefSeq"/>
        </authorList>
    </citation>
    <scope>IDENTIFICATION</scope>
</reference>
<organism evidence="3 4">
    <name type="scientific">Priapulus caudatus</name>
    <name type="common">Priapulid worm</name>
    <dbReference type="NCBI Taxonomy" id="37621"/>
    <lineage>
        <taxon>Eukaryota</taxon>
        <taxon>Metazoa</taxon>
        <taxon>Ecdysozoa</taxon>
        <taxon>Scalidophora</taxon>
        <taxon>Priapulida</taxon>
        <taxon>Priapulimorpha</taxon>
        <taxon>Priapulimorphida</taxon>
        <taxon>Priapulidae</taxon>
        <taxon>Priapulus</taxon>
    </lineage>
</organism>
<proteinExistence type="predicted"/>
<dbReference type="InterPro" id="IPR001202">
    <property type="entry name" value="WW_dom"/>
</dbReference>
<feature type="compositionally biased region" description="Low complexity" evidence="1">
    <location>
        <begin position="75"/>
        <end position="96"/>
    </location>
</feature>
<protein>
    <submittedName>
        <fullName evidence="4">Transcriptional coactivator YAP1-like</fullName>
    </submittedName>
</protein>
<name>A0ABM1F2K3_PRICU</name>
<dbReference type="InterPro" id="IPR036020">
    <property type="entry name" value="WW_dom_sf"/>
</dbReference>
<keyword evidence="3" id="KW-1185">Reference proteome</keyword>
<gene>
    <name evidence="4" type="primary">LOC106818489</name>
</gene>
<dbReference type="GeneID" id="106818489"/>
<sequence>MSGMENLPLPSGWEAKFSAQANRYFFINHADKSTSWVDPRTMPQYQQQLQQQFTPHPWAPAQAQPRPHVQPQPAPTAAVPAATHAAHTQHHVPAQQRPTTIHPPQDPLLCSTCKEMKVNAAGEQCWKCLARELVGSDDKEEDDEAASDAQPRTRTMSGGTPVHLRPGVKRALFKKLSRGIP</sequence>
<dbReference type="PROSITE" id="PS50020">
    <property type="entry name" value="WW_DOMAIN_2"/>
    <property type="match status" value="1"/>
</dbReference>
<dbReference type="Proteomes" id="UP000695022">
    <property type="component" value="Unplaced"/>
</dbReference>
<dbReference type="Pfam" id="PF00397">
    <property type="entry name" value="WW"/>
    <property type="match status" value="1"/>
</dbReference>
<dbReference type="Gene3D" id="2.20.70.10">
    <property type="match status" value="1"/>
</dbReference>
<evidence type="ECO:0000313" key="3">
    <source>
        <dbReference type="Proteomes" id="UP000695022"/>
    </source>
</evidence>
<feature type="region of interest" description="Disordered" evidence="1">
    <location>
        <begin position="136"/>
        <end position="167"/>
    </location>
</feature>
<dbReference type="CDD" id="cd00201">
    <property type="entry name" value="WW"/>
    <property type="match status" value="1"/>
</dbReference>
<feature type="region of interest" description="Disordered" evidence="1">
    <location>
        <begin position="57"/>
        <end position="103"/>
    </location>
</feature>
<evidence type="ECO:0000313" key="4">
    <source>
        <dbReference type="RefSeq" id="XP_014678674.1"/>
    </source>
</evidence>
<dbReference type="SMART" id="SM00456">
    <property type="entry name" value="WW"/>
    <property type="match status" value="1"/>
</dbReference>
<evidence type="ECO:0000259" key="2">
    <source>
        <dbReference type="PROSITE" id="PS50020"/>
    </source>
</evidence>
<dbReference type="PROSITE" id="PS01159">
    <property type="entry name" value="WW_DOMAIN_1"/>
    <property type="match status" value="1"/>
</dbReference>
<dbReference type="RefSeq" id="XP_014678674.1">
    <property type="nucleotide sequence ID" value="XM_014823188.1"/>
</dbReference>
<feature type="domain" description="WW" evidence="2">
    <location>
        <begin position="7"/>
        <end position="41"/>
    </location>
</feature>
<dbReference type="SUPFAM" id="SSF51045">
    <property type="entry name" value="WW domain"/>
    <property type="match status" value="1"/>
</dbReference>
<accession>A0ABM1F2K3</accession>